<evidence type="ECO:0000256" key="17">
    <source>
        <dbReference type="ARBA" id="ARBA00023136"/>
    </source>
</evidence>
<dbReference type="Proteomes" id="UP000228380">
    <property type="component" value="Unplaced"/>
</dbReference>
<dbReference type="PRINTS" id="PR00019">
    <property type="entry name" value="LEURICHRPT"/>
</dbReference>
<evidence type="ECO:0000259" key="28">
    <source>
        <dbReference type="PROSITE" id="PS50011"/>
    </source>
</evidence>
<comment type="function">
    <text evidence="23">The processed protein kinase Xa21 chain released by protein cleavage after X.oryzae pv. oryzae protein Ax21 detection translocates into the nucleus where it can bind and regulate WRKY62, a transcription factor. Confers resistance to the bacterial pathogen X.oryzae pv. oryzae (Xoo).</text>
</comment>
<keyword evidence="8" id="KW-0433">Leucine-rich repeat</keyword>
<evidence type="ECO:0000256" key="26">
    <source>
        <dbReference type="SAM" id="Phobius"/>
    </source>
</evidence>
<dbReference type="InterPro" id="IPR003591">
    <property type="entry name" value="Leu-rich_rpt_typical-subtyp"/>
</dbReference>
<evidence type="ECO:0000256" key="3">
    <source>
        <dbReference type="ARBA" id="ARBA00008684"/>
    </source>
</evidence>
<feature type="domain" description="Protein kinase" evidence="28">
    <location>
        <begin position="785"/>
        <end position="1090"/>
    </location>
</feature>
<keyword evidence="10 26" id="KW-0812">Transmembrane</keyword>
<sequence>MEFPSSLSRSLIPFLLASILVVCVPTLTHQSSLVGISGSNSTSTREVLALLSFKSLLSDPNNSLSSWNNPTLHFCNWHGVICGGRRHPDRVTALELDMMNLRGPLSPSLANLTFLKKLHLAGNHLNGSIPPELGRLSRLKHLDLSYNDFEGEIPASLSNCSSLQNISLSYNMLSGWLPPGLSRCSDLRIISLELNLLTGEIPDKIVSLPKLSWLNLGSNSFSGGIPAGIGGSSSLTSVMLLNNSLTGTIPPCLGNISTLTYLLLSRNNLHGPIPPSLGNCSNLIFLSLGSNSLEGEIPESLFHKTSLEYFDVSSNNLSGMVPFSLYNLSSIQSLSLGLNQFIGTLPPNLGRTLPGLRYLCVAGSQLEGPIPPSLSNASHLQILDFNGNKFSGRVPSNLGQLQNLSRVNLGYNLLEARDANDWKFLNSLTNCTNIEFLDLSHNFLAGTFPSSVCNLTTKLERLLLSELPMSGSIPEELENLEGLQKLDLSYNILTGNIPGTIGKLRNLGQLTLSGNRLSGPIPASLGNLTHLELLNLRGNYLQGNIPKSFINYMYLDELDLSYNQLSGTIPHEVFRIPSLTKSLDLSHNSLVGSLPPDVGKLKLITQLDVSENKLSGKIPSALGDCVTLNYLSMEGNFFEGIIPLHLSSLKSIQRLDLSCNKLSGQIPEFFTDIRTLYYLNLSFNDLEGPVPEEGIFTNTSEVFLEGNEKLCGGDPKLQLPLCSNKRRSLKILFIIVAAAPTLIIFLLGILCWKKCPRKRSPSESSSKDQNRMVSYTDLRKATGGFSSVNLIGVGSFGSVYKGILDAYDKVVAVKVLNLQQSGALKSYLAECEALRNIRHRNLIKIITTCSSVDHFGNDFKALVFDFVSNGSLEEWLHPRVADNCESRHLSLAERLDIAIDVASALEYLHHHHGKTPIVHCDVKPSNILLDDQKCAHLGDFGLARFLQGNNTLSTQDPTNSIALKGSIGYIAPEYGMGAKVSTHGDVYSYGILLLELLTGKRPTDDMFKDGQSLRNFVEMGYPERVMEIVDPSILLSMEADSPSETIAREGIVECLVSMIDVGLLCSKEAPNGRMEMQEVATEMDAIRTLFVGLRSNTSVRVFGS</sequence>
<dbReference type="GO" id="GO:0004674">
    <property type="term" value="F:protein serine/threonine kinase activity"/>
    <property type="evidence" value="ECO:0007669"/>
    <property type="project" value="UniProtKB-KW"/>
</dbReference>
<evidence type="ECO:0000256" key="25">
    <source>
        <dbReference type="PROSITE-ProRule" id="PRU10141"/>
    </source>
</evidence>
<evidence type="ECO:0000256" key="6">
    <source>
        <dbReference type="ARBA" id="ARBA00022527"/>
    </source>
</evidence>
<evidence type="ECO:0000256" key="5">
    <source>
        <dbReference type="ARBA" id="ARBA00022475"/>
    </source>
</evidence>
<dbReference type="GO" id="GO:0005524">
    <property type="term" value="F:ATP binding"/>
    <property type="evidence" value="ECO:0007669"/>
    <property type="project" value="UniProtKB-UniRule"/>
</dbReference>
<evidence type="ECO:0000313" key="30">
    <source>
        <dbReference type="RefSeq" id="XP_017696519.2"/>
    </source>
</evidence>
<feature type="transmembrane region" description="Helical" evidence="26">
    <location>
        <begin position="731"/>
        <end position="752"/>
    </location>
</feature>
<gene>
    <name evidence="30" type="primary">LOC103699132</name>
</gene>
<evidence type="ECO:0000313" key="29">
    <source>
        <dbReference type="Proteomes" id="UP000228380"/>
    </source>
</evidence>
<dbReference type="InterPro" id="IPR051809">
    <property type="entry name" value="Plant_receptor-like_S/T_kinase"/>
</dbReference>
<dbReference type="SUPFAM" id="SSF56112">
    <property type="entry name" value="Protein kinase-like (PK-like)"/>
    <property type="match status" value="1"/>
</dbReference>
<reference evidence="30" key="1">
    <citation type="submission" date="2025-08" db="UniProtKB">
        <authorList>
            <consortium name="RefSeq"/>
        </authorList>
    </citation>
    <scope>IDENTIFICATION</scope>
    <source>
        <tissue evidence="30">Young leaves</tissue>
    </source>
</reference>
<dbReference type="InterPro" id="IPR011009">
    <property type="entry name" value="Kinase-like_dom_sf"/>
</dbReference>
<comment type="catalytic activity">
    <reaction evidence="21">
        <text>L-seryl-[protein] + ATP = O-phospho-L-seryl-[protein] + ADP + H(+)</text>
        <dbReference type="Rhea" id="RHEA:17989"/>
        <dbReference type="Rhea" id="RHEA-COMP:9863"/>
        <dbReference type="Rhea" id="RHEA-COMP:11604"/>
        <dbReference type="ChEBI" id="CHEBI:15378"/>
        <dbReference type="ChEBI" id="CHEBI:29999"/>
        <dbReference type="ChEBI" id="CHEBI:30616"/>
        <dbReference type="ChEBI" id="CHEBI:83421"/>
        <dbReference type="ChEBI" id="CHEBI:456216"/>
        <dbReference type="EC" id="2.7.11.1"/>
    </reaction>
</comment>
<dbReference type="AlphaFoldDB" id="A0A8B7MSR8"/>
<dbReference type="EC" id="2.7.11.1" evidence="4"/>
<proteinExistence type="inferred from homology"/>
<dbReference type="GO" id="GO:0005886">
    <property type="term" value="C:plasma membrane"/>
    <property type="evidence" value="ECO:0007669"/>
    <property type="project" value="UniProtKB-SubCell"/>
</dbReference>
<keyword evidence="15 25" id="KW-0067">ATP-binding</keyword>
<feature type="signal peptide" evidence="27">
    <location>
        <begin position="1"/>
        <end position="30"/>
    </location>
</feature>
<keyword evidence="5" id="KW-1003">Cell membrane</keyword>
<dbReference type="SUPFAM" id="SSF52058">
    <property type="entry name" value="L domain-like"/>
    <property type="match status" value="3"/>
</dbReference>
<accession>A0A8B7MSR8</accession>
<dbReference type="InterPro" id="IPR008271">
    <property type="entry name" value="Ser/Thr_kinase_AS"/>
</dbReference>
<dbReference type="GO" id="GO:0005789">
    <property type="term" value="C:endoplasmic reticulum membrane"/>
    <property type="evidence" value="ECO:0007669"/>
    <property type="project" value="UniProtKB-SubCell"/>
</dbReference>
<evidence type="ECO:0000256" key="12">
    <source>
        <dbReference type="ARBA" id="ARBA00022737"/>
    </source>
</evidence>
<dbReference type="Gene3D" id="3.80.10.10">
    <property type="entry name" value="Ribonuclease Inhibitor"/>
    <property type="match status" value="4"/>
</dbReference>
<dbReference type="InterPro" id="IPR013210">
    <property type="entry name" value="LRR_N_plant-typ"/>
</dbReference>
<evidence type="ECO:0000256" key="15">
    <source>
        <dbReference type="ARBA" id="ARBA00022840"/>
    </source>
</evidence>
<keyword evidence="11 27" id="KW-0732">Signal</keyword>
<keyword evidence="14" id="KW-0418">Kinase</keyword>
<evidence type="ECO:0000256" key="2">
    <source>
        <dbReference type="ARBA" id="ARBA00004389"/>
    </source>
</evidence>
<keyword evidence="9" id="KW-0808">Transferase</keyword>
<evidence type="ECO:0000256" key="10">
    <source>
        <dbReference type="ARBA" id="ARBA00022692"/>
    </source>
</evidence>
<dbReference type="InterPro" id="IPR032675">
    <property type="entry name" value="LRR_dom_sf"/>
</dbReference>
<dbReference type="PROSITE" id="PS00108">
    <property type="entry name" value="PROTEIN_KINASE_ST"/>
    <property type="match status" value="1"/>
</dbReference>
<keyword evidence="16 26" id="KW-1133">Transmembrane helix</keyword>
<evidence type="ECO:0000256" key="11">
    <source>
        <dbReference type="ARBA" id="ARBA00022729"/>
    </source>
</evidence>
<dbReference type="FunFam" id="3.80.10.10:FF:000095">
    <property type="entry name" value="LRR receptor-like serine/threonine-protein kinase GSO1"/>
    <property type="match status" value="1"/>
</dbReference>
<evidence type="ECO:0000256" key="16">
    <source>
        <dbReference type="ARBA" id="ARBA00022989"/>
    </source>
</evidence>
<dbReference type="GeneID" id="103699132"/>
<evidence type="ECO:0000256" key="18">
    <source>
        <dbReference type="ARBA" id="ARBA00023170"/>
    </source>
</evidence>
<dbReference type="Pfam" id="PF00069">
    <property type="entry name" value="Pkinase"/>
    <property type="match status" value="1"/>
</dbReference>
<dbReference type="FunFam" id="3.30.200.20:FF:000432">
    <property type="entry name" value="LRR receptor-like serine/threonine-protein kinase EFR"/>
    <property type="match status" value="1"/>
</dbReference>
<dbReference type="PROSITE" id="PS50011">
    <property type="entry name" value="PROTEIN_KINASE_DOM"/>
    <property type="match status" value="1"/>
</dbReference>
<dbReference type="SMART" id="SM00220">
    <property type="entry name" value="S_TKc"/>
    <property type="match status" value="1"/>
</dbReference>
<keyword evidence="12" id="KW-0677">Repeat</keyword>
<evidence type="ECO:0000256" key="27">
    <source>
        <dbReference type="SAM" id="SignalP"/>
    </source>
</evidence>
<evidence type="ECO:0000256" key="19">
    <source>
        <dbReference type="ARBA" id="ARBA00023180"/>
    </source>
</evidence>
<dbReference type="Pfam" id="PF00560">
    <property type="entry name" value="LRR_1"/>
    <property type="match status" value="11"/>
</dbReference>
<dbReference type="Pfam" id="PF13855">
    <property type="entry name" value="LRR_8"/>
    <property type="match status" value="1"/>
</dbReference>
<evidence type="ECO:0000256" key="20">
    <source>
        <dbReference type="ARBA" id="ARBA00047899"/>
    </source>
</evidence>
<keyword evidence="19" id="KW-0325">Glycoprotein</keyword>
<dbReference type="SMART" id="SM00369">
    <property type="entry name" value="LRR_TYP"/>
    <property type="match status" value="8"/>
</dbReference>
<evidence type="ECO:0000256" key="13">
    <source>
        <dbReference type="ARBA" id="ARBA00022741"/>
    </source>
</evidence>
<dbReference type="Pfam" id="PF08263">
    <property type="entry name" value="LRRNT_2"/>
    <property type="match status" value="1"/>
</dbReference>
<comment type="subcellular location">
    <subcellularLocation>
        <location evidence="1">Cell membrane</location>
        <topology evidence="1">Single-pass type I membrane protein</topology>
    </subcellularLocation>
    <subcellularLocation>
        <location evidence="2">Endoplasmic reticulum membrane</location>
        <topology evidence="2">Single-pass membrane protein</topology>
    </subcellularLocation>
</comment>
<dbReference type="KEGG" id="pda:103699132"/>
<evidence type="ECO:0000256" key="14">
    <source>
        <dbReference type="ARBA" id="ARBA00022777"/>
    </source>
</evidence>
<dbReference type="FunFam" id="1.10.510.10:FF:000358">
    <property type="entry name" value="Putative leucine-rich repeat receptor-like serine/threonine-protein kinase"/>
    <property type="match status" value="1"/>
</dbReference>
<dbReference type="OrthoDB" id="676979at2759"/>
<dbReference type="InterPro" id="IPR017441">
    <property type="entry name" value="Protein_kinase_ATP_BS"/>
</dbReference>
<evidence type="ECO:0000256" key="7">
    <source>
        <dbReference type="ARBA" id="ARBA00022553"/>
    </source>
</evidence>
<protein>
    <recommendedName>
        <fullName evidence="24">Receptor kinase-like protein Xa21</fullName>
        <ecNumber evidence="4">2.7.11.1</ecNumber>
    </recommendedName>
</protein>
<evidence type="ECO:0000256" key="4">
    <source>
        <dbReference type="ARBA" id="ARBA00012513"/>
    </source>
</evidence>
<feature type="chain" id="PRO_5034250221" description="Receptor kinase-like protein Xa21" evidence="27">
    <location>
        <begin position="31"/>
        <end position="1104"/>
    </location>
</feature>
<evidence type="ECO:0000256" key="1">
    <source>
        <dbReference type="ARBA" id="ARBA00004251"/>
    </source>
</evidence>
<comment type="function">
    <text evidence="22">Receptor kinase that detects X.oryzae pv. oryzae protein Ax21 to promote innate immunity. Following X.oryzae pv. oryzae protein Ax21 detection, undergoes cleavage, releasing the processed protein kinase Xa21 chain.</text>
</comment>
<evidence type="ECO:0000256" key="21">
    <source>
        <dbReference type="ARBA" id="ARBA00048679"/>
    </source>
</evidence>
<evidence type="ECO:0000256" key="9">
    <source>
        <dbReference type="ARBA" id="ARBA00022679"/>
    </source>
</evidence>
<dbReference type="Gene3D" id="1.10.510.10">
    <property type="entry name" value="Transferase(Phosphotransferase) domain 1"/>
    <property type="match status" value="1"/>
</dbReference>
<dbReference type="PROSITE" id="PS00107">
    <property type="entry name" value="PROTEIN_KINASE_ATP"/>
    <property type="match status" value="1"/>
</dbReference>
<dbReference type="InterPro" id="IPR000719">
    <property type="entry name" value="Prot_kinase_dom"/>
</dbReference>
<evidence type="ECO:0000256" key="24">
    <source>
        <dbReference type="ARBA" id="ARBA00072040"/>
    </source>
</evidence>
<keyword evidence="17 26" id="KW-0472">Membrane</keyword>
<dbReference type="FunFam" id="3.80.10.10:FF:000288">
    <property type="entry name" value="LRR receptor-like serine/threonine-protein kinase EFR"/>
    <property type="match status" value="1"/>
</dbReference>
<evidence type="ECO:0000256" key="8">
    <source>
        <dbReference type="ARBA" id="ARBA00022614"/>
    </source>
</evidence>
<keyword evidence="6" id="KW-0723">Serine/threonine-protein kinase</keyword>
<dbReference type="FunFam" id="3.80.10.10:FF:000275">
    <property type="entry name" value="Leucine-rich repeat receptor-like protein kinase"/>
    <property type="match status" value="1"/>
</dbReference>
<dbReference type="PANTHER" id="PTHR27008">
    <property type="entry name" value="OS04G0122200 PROTEIN"/>
    <property type="match status" value="1"/>
</dbReference>
<keyword evidence="7" id="KW-0597">Phosphoprotein</keyword>
<evidence type="ECO:0000256" key="23">
    <source>
        <dbReference type="ARBA" id="ARBA00056628"/>
    </source>
</evidence>
<name>A0A8B7MSR8_PHODC</name>
<dbReference type="Gene3D" id="3.30.200.20">
    <property type="entry name" value="Phosphorylase Kinase, domain 1"/>
    <property type="match status" value="1"/>
</dbReference>
<keyword evidence="13 25" id="KW-0547">Nucleotide-binding</keyword>
<dbReference type="InterPro" id="IPR001611">
    <property type="entry name" value="Leu-rich_rpt"/>
</dbReference>
<dbReference type="PANTHER" id="PTHR27008:SF499">
    <property type="entry name" value="OS06G0581500 PROTEIN"/>
    <property type="match status" value="1"/>
</dbReference>
<organism evidence="29 30">
    <name type="scientific">Phoenix dactylifera</name>
    <name type="common">Date palm</name>
    <dbReference type="NCBI Taxonomy" id="42345"/>
    <lineage>
        <taxon>Eukaryota</taxon>
        <taxon>Viridiplantae</taxon>
        <taxon>Streptophyta</taxon>
        <taxon>Embryophyta</taxon>
        <taxon>Tracheophyta</taxon>
        <taxon>Spermatophyta</taxon>
        <taxon>Magnoliopsida</taxon>
        <taxon>Liliopsida</taxon>
        <taxon>Arecaceae</taxon>
        <taxon>Coryphoideae</taxon>
        <taxon>Phoeniceae</taxon>
        <taxon>Phoenix</taxon>
    </lineage>
</organism>
<comment type="similarity">
    <text evidence="3">Belongs to the protein kinase superfamily. Ser/Thr protein kinase family.</text>
</comment>
<keyword evidence="29" id="KW-1185">Reference proteome</keyword>
<feature type="binding site" evidence="25">
    <location>
        <position position="814"/>
    </location>
    <ligand>
        <name>ATP</name>
        <dbReference type="ChEBI" id="CHEBI:30616"/>
    </ligand>
</feature>
<keyword evidence="18" id="KW-0675">Receptor</keyword>
<evidence type="ECO:0000256" key="22">
    <source>
        <dbReference type="ARBA" id="ARBA00054320"/>
    </source>
</evidence>
<comment type="catalytic activity">
    <reaction evidence="20">
        <text>L-threonyl-[protein] + ATP = O-phospho-L-threonyl-[protein] + ADP + H(+)</text>
        <dbReference type="Rhea" id="RHEA:46608"/>
        <dbReference type="Rhea" id="RHEA-COMP:11060"/>
        <dbReference type="Rhea" id="RHEA-COMP:11605"/>
        <dbReference type="ChEBI" id="CHEBI:15378"/>
        <dbReference type="ChEBI" id="CHEBI:30013"/>
        <dbReference type="ChEBI" id="CHEBI:30616"/>
        <dbReference type="ChEBI" id="CHEBI:61977"/>
        <dbReference type="ChEBI" id="CHEBI:456216"/>
        <dbReference type="EC" id="2.7.11.1"/>
    </reaction>
</comment>
<dbReference type="RefSeq" id="XP_017696519.2">
    <property type="nucleotide sequence ID" value="XM_017841030.3"/>
</dbReference>